<evidence type="ECO:0000259" key="1">
    <source>
        <dbReference type="Pfam" id="PF11706"/>
    </source>
</evidence>
<evidence type="ECO:0000313" key="2">
    <source>
        <dbReference type="EMBL" id="QIG41467.1"/>
    </source>
</evidence>
<dbReference type="InterPro" id="IPR023286">
    <property type="entry name" value="ABATE_dom_sf"/>
</dbReference>
<dbReference type="Pfam" id="PF07336">
    <property type="entry name" value="ABATE"/>
    <property type="match status" value="1"/>
</dbReference>
<dbReference type="InterPro" id="IPR021005">
    <property type="entry name" value="Znf_CGNR"/>
</dbReference>
<dbReference type="AlphaFoldDB" id="A0A6G6W8I9"/>
<dbReference type="KEGG" id="nano:G5V58_00580"/>
<gene>
    <name evidence="2" type="ORF">G5V58_00580</name>
</gene>
<dbReference type="SUPFAM" id="SSF160904">
    <property type="entry name" value="Jann2411-like"/>
    <property type="match status" value="1"/>
</dbReference>
<dbReference type="PANTHER" id="PTHR35525:SF3">
    <property type="entry name" value="BLL6575 PROTEIN"/>
    <property type="match status" value="1"/>
</dbReference>
<dbReference type="RefSeq" id="WP_165227835.1">
    <property type="nucleotide sequence ID" value="NZ_CP049257.1"/>
</dbReference>
<dbReference type="PANTHER" id="PTHR35525">
    <property type="entry name" value="BLL6575 PROTEIN"/>
    <property type="match status" value="1"/>
</dbReference>
<keyword evidence="3" id="KW-1185">Reference proteome</keyword>
<dbReference type="EMBL" id="CP049257">
    <property type="protein sequence ID" value="QIG41467.1"/>
    <property type="molecule type" value="Genomic_DNA"/>
</dbReference>
<dbReference type="Proteomes" id="UP000502996">
    <property type="component" value="Chromosome"/>
</dbReference>
<evidence type="ECO:0000313" key="3">
    <source>
        <dbReference type="Proteomes" id="UP000502996"/>
    </source>
</evidence>
<accession>A0A6G6W8I9</accession>
<name>A0A6G6W8I9_9ACTN</name>
<proteinExistence type="predicted"/>
<sequence>MLAFVNTHVSGGGRPELFSDGIALTRWFDEHDLPVDPGEVTDSDAARARGLRDALATLLQAHAADVDQAELAAAELHLRTNAESLPLVVLIDSETSRLHPAQTGVDGAFAAVLAAVATTTATGQWTRLKMCKNPPCHTGFVDKTKNSAGRFCSTQCGSQLTMRAYRSRLKSK</sequence>
<feature type="domain" description="Zinc finger CGNR" evidence="1">
    <location>
        <begin position="127"/>
        <end position="168"/>
    </location>
</feature>
<organism evidence="2 3">
    <name type="scientific">Nocardioides anomalus</name>
    <dbReference type="NCBI Taxonomy" id="2712223"/>
    <lineage>
        <taxon>Bacteria</taxon>
        <taxon>Bacillati</taxon>
        <taxon>Actinomycetota</taxon>
        <taxon>Actinomycetes</taxon>
        <taxon>Propionibacteriales</taxon>
        <taxon>Nocardioidaceae</taxon>
        <taxon>Nocardioides</taxon>
    </lineage>
</organism>
<dbReference type="Pfam" id="PF11706">
    <property type="entry name" value="zf-CGNR"/>
    <property type="match status" value="1"/>
</dbReference>
<protein>
    <submittedName>
        <fullName evidence="2">CGNR zinc finger domain-containing protein</fullName>
    </submittedName>
</protein>
<reference evidence="2 3" key="1">
    <citation type="submission" date="2020-02" db="EMBL/GenBank/DDBJ databases">
        <title>Full genome sequence of Nocardioides sp. R-3366.</title>
        <authorList>
            <person name="Im W.-T."/>
        </authorList>
    </citation>
    <scope>NUCLEOTIDE SEQUENCE [LARGE SCALE GENOMIC DNA]</scope>
    <source>
        <strain evidence="2 3">R-3366</strain>
    </source>
</reference>
<dbReference type="InterPro" id="IPR010852">
    <property type="entry name" value="ABATE"/>
</dbReference>
<dbReference type="Gene3D" id="1.10.3300.10">
    <property type="entry name" value="Jann2411-like domain"/>
    <property type="match status" value="1"/>
</dbReference>